<dbReference type="AlphaFoldDB" id="A0A2T6BP60"/>
<evidence type="ECO:0000313" key="3">
    <source>
        <dbReference type="Proteomes" id="UP000243978"/>
    </source>
</evidence>
<dbReference type="Proteomes" id="UP000243978">
    <property type="component" value="Unassembled WGS sequence"/>
</dbReference>
<feature type="signal peptide" evidence="1">
    <location>
        <begin position="1"/>
        <end position="20"/>
    </location>
</feature>
<feature type="chain" id="PRO_5015787057" evidence="1">
    <location>
        <begin position="21"/>
        <end position="99"/>
    </location>
</feature>
<accession>A0A2T6BP60</accession>
<evidence type="ECO:0000256" key="1">
    <source>
        <dbReference type="SAM" id="SignalP"/>
    </source>
</evidence>
<keyword evidence="3" id="KW-1185">Reference proteome</keyword>
<dbReference type="EMBL" id="QBKS01000001">
    <property type="protein sequence ID" value="PTX57836.1"/>
    <property type="molecule type" value="Genomic_DNA"/>
</dbReference>
<gene>
    <name evidence="2" type="ORF">C8N43_2508</name>
</gene>
<keyword evidence="1" id="KW-0732">Signal</keyword>
<organism evidence="2 3">
    <name type="scientific">Litoreibacter ponti</name>
    <dbReference type="NCBI Taxonomy" id="1510457"/>
    <lineage>
        <taxon>Bacteria</taxon>
        <taxon>Pseudomonadati</taxon>
        <taxon>Pseudomonadota</taxon>
        <taxon>Alphaproteobacteria</taxon>
        <taxon>Rhodobacterales</taxon>
        <taxon>Roseobacteraceae</taxon>
        <taxon>Litoreibacter</taxon>
    </lineage>
</organism>
<comment type="caution">
    <text evidence="2">The sequence shown here is derived from an EMBL/GenBank/DDBJ whole genome shotgun (WGS) entry which is preliminary data.</text>
</comment>
<proteinExistence type="predicted"/>
<protein>
    <submittedName>
        <fullName evidence="2">Uncharacterized protein</fullName>
    </submittedName>
</protein>
<name>A0A2T6BP60_9RHOB</name>
<sequence length="99" mass="9936">MKNVIATALVTLSLAAPASAQVLDAQSFFASFNDSAAERSVSETSTGNVFAAQVKGASANASPAESQVEVTADVATKAPSGILAFFAKGNDSAAERIAK</sequence>
<evidence type="ECO:0000313" key="2">
    <source>
        <dbReference type="EMBL" id="PTX57836.1"/>
    </source>
</evidence>
<reference evidence="2 3" key="1">
    <citation type="submission" date="2018-04" db="EMBL/GenBank/DDBJ databases">
        <title>Genomic Encyclopedia of Archaeal and Bacterial Type Strains, Phase II (KMG-II): from individual species to whole genera.</title>
        <authorList>
            <person name="Goeker M."/>
        </authorList>
    </citation>
    <scope>NUCLEOTIDE SEQUENCE [LARGE SCALE GENOMIC DNA]</scope>
    <source>
        <strain evidence="2 3">DSM 100977</strain>
    </source>
</reference>